<dbReference type="GO" id="GO:0003677">
    <property type="term" value="F:DNA binding"/>
    <property type="evidence" value="ECO:0007669"/>
    <property type="project" value="InterPro"/>
</dbReference>
<dbReference type="PANTHER" id="PTHR43236:SF1">
    <property type="entry name" value="BLL7220 PROTEIN"/>
    <property type="match status" value="1"/>
</dbReference>
<dbReference type="CDD" id="cd00093">
    <property type="entry name" value="HTH_XRE"/>
    <property type="match status" value="1"/>
</dbReference>
<organism evidence="3">
    <name type="scientific">hydrothermal vent metagenome</name>
    <dbReference type="NCBI Taxonomy" id="652676"/>
    <lineage>
        <taxon>unclassified sequences</taxon>
        <taxon>metagenomes</taxon>
        <taxon>ecological metagenomes</taxon>
    </lineage>
</organism>
<dbReference type="PROSITE" id="PS50943">
    <property type="entry name" value="HTH_CROC1"/>
    <property type="match status" value="1"/>
</dbReference>
<name>A0A3B1DU60_9ZZZZ</name>
<comment type="similarity">
    <text evidence="1">Belongs to the short-chain fatty acyl-CoA assimilation regulator (ScfR) family.</text>
</comment>
<dbReference type="SUPFAM" id="SSF47413">
    <property type="entry name" value="lambda repressor-like DNA-binding domains"/>
    <property type="match status" value="1"/>
</dbReference>
<feature type="domain" description="HTH cro/C1-type" evidence="2">
    <location>
        <begin position="6"/>
        <end position="62"/>
    </location>
</feature>
<dbReference type="AlphaFoldDB" id="A0A3B1DU60"/>
<dbReference type="InterPro" id="IPR010359">
    <property type="entry name" value="IrrE_HExxH"/>
</dbReference>
<accession>A0A3B1DU60</accession>
<dbReference type="InterPro" id="IPR052345">
    <property type="entry name" value="Rad_response_metalloprotease"/>
</dbReference>
<dbReference type="EMBL" id="UOYO01000047">
    <property type="protein sequence ID" value="VAY88147.1"/>
    <property type="molecule type" value="Genomic_DNA"/>
</dbReference>
<evidence type="ECO:0000259" key="2">
    <source>
        <dbReference type="PROSITE" id="PS50943"/>
    </source>
</evidence>
<protein>
    <submittedName>
        <fullName evidence="3">Transcriptional regulator, XRE family</fullName>
    </submittedName>
</protein>
<dbReference type="Pfam" id="PF06114">
    <property type="entry name" value="Peptidase_M78"/>
    <property type="match status" value="1"/>
</dbReference>
<dbReference type="InterPro" id="IPR001387">
    <property type="entry name" value="Cro/C1-type_HTH"/>
</dbReference>
<proteinExistence type="inferred from homology"/>
<gene>
    <name evidence="3" type="ORF">MNB_ARC-1_1327</name>
</gene>
<evidence type="ECO:0000256" key="1">
    <source>
        <dbReference type="ARBA" id="ARBA00007227"/>
    </source>
</evidence>
<dbReference type="Pfam" id="PF01381">
    <property type="entry name" value="HTH_3"/>
    <property type="match status" value="1"/>
</dbReference>
<reference evidence="3" key="1">
    <citation type="submission" date="2018-10" db="EMBL/GenBank/DDBJ databases">
        <authorList>
            <person name="Aoki K."/>
        </authorList>
    </citation>
    <scope>NUCLEOTIDE SEQUENCE</scope>
</reference>
<dbReference type="SMART" id="SM00530">
    <property type="entry name" value="HTH_XRE"/>
    <property type="match status" value="1"/>
</dbReference>
<evidence type="ECO:0000313" key="3">
    <source>
        <dbReference type="EMBL" id="VAY88147.1"/>
    </source>
</evidence>
<dbReference type="PANTHER" id="PTHR43236">
    <property type="entry name" value="ANTITOXIN HIGA1"/>
    <property type="match status" value="1"/>
</dbReference>
<sequence>MFGERLKRARVKAGLSMKELVDNANNIVSKQSISQYEKNLKNPSSAVLIALANALGVGVDYFFRNISVNIGEVDFRKQSTFGKKKQEVLKEKVREYLERYIEIENILDINHNFENPITDEVINSFDDIENLSTKLRENWNLGIDPIDNIVEMLELKNIKVLLEDDDKKFNGLCGEVNDEKSHYFIVLNNSKVLNDDRKRFTALHELAHLVLPNHSLDEEKVSDRFAGSFLFPKESVFNEFGEKRTKISIEELSHIKQKYGISIAGIIFRLRQLNIINESMFKRFWILNRTSKFDEKYSCEKEIKTKRFENLLAHAYSEEFISLSKLAELSRLSVDDALQKYGETF</sequence>
<dbReference type="InterPro" id="IPR010982">
    <property type="entry name" value="Lambda_DNA-bd_dom_sf"/>
</dbReference>
<dbReference type="Gene3D" id="1.10.10.2910">
    <property type="match status" value="1"/>
</dbReference>
<dbReference type="Gene3D" id="1.10.260.40">
    <property type="entry name" value="lambda repressor-like DNA-binding domains"/>
    <property type="match status" value="1"/>
</dbReference>